<reference evidence="1" key="1">
    <citation type="submission" date="2023-06" db="EMBL/GenBank/DDBJ databases">
        <title>Genome-scale phylogeny and comparative genomics of the fungal order Sordariales.</title>
        <authorList>
            <consortium name="Lawrence Berkeley National Laboratory"/>
            <person name="Hensen N."/>
            <person name="Bonometti L."/>
            <person name="Westerberg I."/>
            <person name="Brannstrom I.O."/>
            <person name="Guillou S."/>
            <person name="Cros-Aarteil S."/>
            <person name="Calhoun S."/>
            <person name="Haridas S."/>
            <person name="Kuo A."/>
            <person name="Mondo S."/>
            <person name="Pangilinan J."/>
            <person name="Riley R."/>
            <person name="LaButti K."/>
            <person name="Andreopoulos B."/>
            <person name="Lipzen A."/>
            <person name="Chen C."/>
            <person name="Yanf M."/>
            <person name="Daum C."/>
            <person name="Ng V."/>
            <person name="Clum A."/>
            <person name="Steindorff A."/>
            <person name="Ohm R."/>
            <person name="Martin F."/>
            <person name="Silar P."/>
            <person name="Natvig D."/>
            <person name="Lalanne C."/>
            <person name="Gautier V."/>
            <person name="Ament-velasquez S.L."/>
            <person name="Kruys A."/>
            <person name="Hutchinson M.I."/>
            <person name="Powell A.J."/>
            <person name="Barry K."/>
            <person name="Miller A.N."/>
            <person name="Grigoriev I.V."/>
            <person name="Debuchy R."/>
            <person name="Gladieux P."/>
            <person name="Thoren M.H."/>
            <person name="Johannesson H."/>
        </authorList>
    </citation>
    <scope>NUCLEOTIDE SEQUENCE</scope>
    <source>
        <strain evidence="1">SMH3391-2</strain>
    </source>
</reference>
<keyword evidence="2" id="KW-1185">Reference proteome</keyword>
<dbReference type="Proteomes" id="UP001174934">
    <property type="component" value="Unassembled WGS sequence"/>
</dbReference>
<protein>
    <submittedName>
        <fullName evidence="1">Uncharacterized protein</fullName>
    </submittedName>
</protein>
<comment type="caution">
    <text evidence="1">The sequence shown here is derived from an EMBL/GenBank/DDBJ whole genome shotgun (WGS) entry which is preliminary data.</text>
</comment>
<evidence type="ECO:0000313" key="1">
    <source>
        <dbReference type="EMBL" id="KAK0634472.1"/>
    </source>
</evidence>
<organism evidence="1 2">
    <name type="scientific">Bombardia bombarda</name>
    <dbReference type="NCBI Taxonomy" id="252184"/>
    <lineage>
        <taxon>Eukaryota</taxon>
        <taxon>Fungi</taxon>
        <taxon>Dikarya</taxon>
        <taxon>Ascomycota</taxon>
        <taxon>Pezizomycotina</taxon>
        <taxon>Sordariomycetes</taxon>
        <taxon>Sordariomycetidae</taxon>
        <taxon>Sordariales</taxon>
        <taxon>Lasiosphaeriaceae</taxon>
        <taxon>Bombardia</taxon>
    </lineage>
</organism>
<dbReference type="AlphaFoldDB" id="A0AA39XI65"/>
<accession>A0AA39XI65</accession>
<evidence type="ECO:0000313" key="2">
    <source>
        <dbReference type="Proteomes" id="UP001174934"/>
    </source>
</evidence>
<dbReference type="EMBL" id="JAULSR010000001">
    <property type="protein sequence ID" value="KAK0634472.1"/>
    <property type="molecule type" value="Genomic_DNA"/>
</dbReference>
<gene>
    <name evidence="1" type="ORF">B0T17DRAFT_594320</name>
</gene>
<sequence>MAGHFSLYPSLLPALRVGFFFCSPAVLRTAQLYSLYGGAHHKPTNFVLVRISLESYLRPGKKKGESQLPQDRPHLPLGPVIVLLTAIKPPVGVGGSEVQALSACFARKSPPTVSVQLSPQTQDNGVSWYQDKKIPISVSWSI</sequence>
<name>A0AA39XI65_9PEZI</name>
<proteinExistence type="predicted"/>